<gene>
    <name evidence="4" type="ORF">AZE42_02869</name>
</gene>
<evidence type="ECO:0000256" key="3">
    <source>
        <dbReference type="SAM" id="MobiDB-lite"/>
    </source>
</evidence>
<keyword evidence="5" id="KW-1185">Reference proteome</keyword>
<accession>A0A1J8QGH4</accession>
<protein>
    <recommendedName>
        <fullName evidence="6">Methyltransferase type 11 domain-containing protein</fullName>
    </recommendedName>
</protein>
<dbReference type="EMBL" id="LVVM01004530">
    <property type="protein sequence ID" value="OJA12713.1"/>
    <property type="molecule type" value="Genomic_DNA"/>
</dbReference>
<feature type="region of interest" description="Disordered" evidence="3">
    <location>
        <begin position="1"/>
        <end position="24"/>
    </location>
</feature>
<evidence type="ECO:0008006" key="6">
    <source>
        <dbReference type="Google" id="ProtNLM"/>
    </source>
</evidence>
<evidence type="ECO:0000256" key="2">
    <source>
        <dbReference type="ARBA" id="ARBA00022691"/>
    </source>
</evidence>
<dbReference type="OrthoDB" id="2094832at2759"/>
<dbReference type="PANTHER" id="PTHR35897:SF1">
    <property type="entry name" value="METHYLTRANSFERASE AUSD"/>
    <property type="match status" value="1"/>
</dbReference>
<dbReference type="Proteomes" id="UP000183567">
    <property type="component" value="Unassembled WGS sequence"/>
</dbReference>
<dbReference type="AlphaFoldDB" id="A0A1J8QGH4"/>
<comment type="caution">
    <text evidence="4">The sequence shown here is derived from an EMBL/GenBank/DDBJ whole genome shotgun (WGS) entry which is preliminary data.</text>
</comment>
<organism evidence="4 5">
    <name type="scientific">Rhizopogon vesiculosus</name>
    <dbReference type="NCBI Taxonomy" id="180088"/>
    <lineage>
        <taxon>Eukaryota</taxon>
        <taxon>Fungi</taxon>
        <taxon>Dikarya</taxon>
        <taxon>Basidiomycota</taxon>
        <taxon>Agaricomycotina</taxon>
        <taxon>Agaricomycetes</taxon>
        <taxon>Agaricomycetidae</taxon>
        <taxon>Boletales</taxon>
        <taxon>Suillineae</taxon>
        <taxon>Rhizopogonaceae</taxon>
        <taxon>Rhizopogon</taxon>
    </lineage>
</organism>
<name>A0A1J8QGH4_9AGAM</name>
<dbReference type="STRING" id="180088.A0A1J8QGH4"/>
<proteinExistence type="predicted"/>
<keyword evidence="1" id="KW-0808">Transferase</keyword>
<evidence type="ECO:0000313" key="4">
    <source>
        <dbReference type="EMBL" id="OJA12713.1"/>
    </source>
</evidence>
<dbReference type="GO" id="GO:0016740">
    <property type="term" value="F:transferase activity"/>
    <property type="evidence" value="ECO:0007669"/>
    <property type="project" value="UniProtKB-KW"/>
</dbReference>
<dbReference type="InterPro" id="IPR051654">
    <property type="entry name" value="Meroterpenoid_MTases"/>
</dbReference>
<dbReference type="PANTHER" id="PTHR35897">
    <property type="entry name" value="METHYLTRANSFERASE AUSD"/>
    <property type="match status" value="1"/>
</dbReference>
<sequence length="288" mass="32096">MTDEIPKKAGPQHPPHLLDPSLYSMRPEDDDETLKQHILGVQTKAYQVAPYGSIYLFTFTRCRLSWQVPYQQILRLGRERKNPIFLDVDTDVRFTVGNGIWEAVDVGFPAEWAVGTDLHSELWDLGHELFKSSPETFPAKFVNGNYLDPEVLAVVPPASRKTAKAPDLSNLTSLNSLHGSVSVIHVLAFFHLFNEAEQLYIARAFAGLLSAEPGSLIVGSNIGARVKGPVKQEFSGVEVNMFAHNPESWVALWDGEVFEKGTVKVEAELRDGGAGSYRELMFWSVTRL</sequence>
<reference evidence="4 5" key="1">
    <citation type="submission" date="2016-03" db="EMBL/GenBank/DDBJ databases">
        <title>Comparative genomics of the ectomycorrhizal sister species Rhizopogon vinicolor and Rhizopogon vesiculosus (Basidiomycota: Boletales) reveals a divergence of the mating type B locus.</title>
        <authorList>
            <person name="Mujic A.B."/>
            <person name="Kuo A."/>
            <person name="Tritt A."/>
            <person name="Lipzen A."/>
            <person name="Chen C."/>
            <person name="Johnson J."/>
            <person name="Sharma A."/>
            <person name="Barry K."/>
            <person name="Grigoriev I.V."/>
            <person name="Spatafora J.W."/>
        </authorList>
    </citation>
    <scope>NUCLEOTIDE SEQUENCE [LARGE SCALE GENOMIC DNA]</scope>
    <source>
        <strain evidence="4 5">AM-OR11-056</strain>
    </source>
</reference>
<keyword evidence="2" id="KW-0949">S-adenosyl-L-methionine</keyword>
<evidence type="ECO:0000313" key="5">
    <source>
        <dbReference type="Proteomes" id="UP000183567"/>
    </source>
</evidence>
<evidence type="ECO:0000256" key="1">
    <source>
        <dbReference type="ARBA" id="ARBA00022679"/>
    </source>
</evidence>